<sequence>MRAAVKTAPTSSKKPKRAPFTISIISTIHAHLDAQSPLHIAVYACLTAAFYATARLGEMTVPNLEAFNPSLYPSRSDLETTMDRSNISTTILHLPKTKTSNAGEDIYWTAQEGITDPVSAMNEHLRRNNPHKDAHIFAYMHGKTFRPLTKRNFMLVVNAAAKQAKLDPMQGHGIRISSTLEYLLRGLSFEAMRTKGRWVSNAFSAYVTKHAEILALHTNLGDPLHPLSTQPALSRART</sequence>
<dbReference type="PANTHER" id="PTHR34605:SF3">
    <property type="entry name" value="P CELL-TYPE AGGLUTINATION PROTEIN MAP4-LIKE-RELATED"/>
    <property type="match status" value="1"/>
</dbReference>
<dbReference type="Gene3D" id="1.10.443.10">
    <property type="entry name" value="Intergrase catalytic core"/>
    <property type="match status" value="1"/>
</dbReference>
<evidence type="ECO:0000256" key="1">
    <source>
        <dbReference type="ARBA" id="ARBA00023172"/>
    </source>
</evidence>
<organism evidence="2 3">
    <name type="scientific">Agaricus bisporus var. burnettii</name>
    <dbReference type="NCBI Taxonomy" id="192524"/>
    <lineage>
        <taxon>Eukaryota</taxon>
        <taxon>Fungi</taxon>
        <taxon>Dikarya</taxon>
        <taxon>Basidiomycota</taxon>
        <taxon>Agaricomycotina</taxon>
        <taxon>Agaricomycetes</taxon>
        <taxon>Agaricomycetidae</taxon>
        <taxon>Agaricales</taxon>
        <taxon>Agaricineae</taxon>
        <taxon>Agaricaceae</taxon>
        <taxon>Agaricus</taxon>
    </lineage>
</organism>
<evidence type="ECO:0008006" key="4">
    <source>
        <dbReference type="Google" id="ProtNLM"/>
    </source>
</evidence>
<dbReference type="AlphaFoldDB" id="A0A8H7C3F9"/>
<reference evidence="2 3" key="1">
    <citation type="journal article" name="Sci. Rep.">
        <title>Telomere-to-telomere assembled and centromere annotated genomes of the two main subspecies of the button mushroom Agaricus bisporus reveal especially polymorphic chromosome ends.</title>
        <authorList>
            <person name="Sonnenberg A.S.M."/>
            <person name="Sedaghat-Telgerd N."/>
            <person name="Lavrijssen B."/>
            <person name="Ohm R.A."/>
            <person name="Hendrickx P.M."/>
            <person name="Scholtmeijer K."/>
            <person name="Baars J.J.P."/>
            <person name="van Peer A."/>
        </authorList>
    </citation>
    <scope>NUCLEOTIDE SEQUENCE [LARGE SCALE GENOMIC DNA]</scope>
    <source>
        <strain evidence="2 3">H119_p4</strain>
    </source>
</reference>
<keyword evidence="1" id="KW-0233">DNA recombination</keyword>
<dbReference type="SUPFAM" id="SSF56349">
    <property type="entry name" value="DNA breaking-rejoining enzymes"/>
    <property type="match status" value="1"/>
</dbReference>
<gene>
    <name evidence="2" type="ORF">Agabi119p4_9754</name>
</gene>
<dbReference type="Proteomes" id="UP000629468">
    <property type="component" value="Unassembled WGS sequence"/>
</dbReference>
<evidence type="ECO:0000313" key="2">
    <source>
        <dbReference type="EMBL" id="KAF7761762.1"/>
    </source>
</evidence>
<dbReference type="InterPro" id="IPR011010">
    <property type="entry name" value="DNA_brk_join_enz"/>
</dbReference>
<dbReference type="EMBL" id="JABXXO010000013">
    <property type="protein sequence ID" value="KAF7761762.1"/>
    <property type="molecule type" value="Genomic_DNA"/>
</dbReference>
<accession>A0A8H7C3F9</accession>
<evidence type="ECO:0000313" key="3">
    <source>
        <dbReference type="Proteomes" id="UP000629468"/>
    </source>
</evidence>
<dbReference type="GO" id="GO:0003677">
    <property type="term" value="F:DNA binding"/>
    <property type="evidence" value="ECO:0007669"/>
    <property type="project" value="InterPro"/>
</dbReference>
<proteinExistence type="predicted"/>
<protein>
    <recommendedName>
        <fullName evidence="4">Tyr recombinase domain-containing protein</fullName>
    </recommendedName>
</protein>
<comment type="caution">
    <text evidence="2">The sequence shown here is derived from an EMBL/GenBank/DDBJ whole genome shotgun (WGS) entry which is preliminary data.</text>
</comment>
<dbReference type="InterPro" id="IPR052925">
    <property type="entry name" value="Phage_Integrase-like_Recomb"/>
</dbReference>
<dbReference type="InterPro" id="IPR013762">
    <property type="entry name" value="Integrase-like_cat_sf"/>
</dbReference>
<dbReference type="GO" id="GO:0015074">
    <property type="term" value="P:DNA integration"/>
    <property type="evidence" value="ECO:0007669"/>
    <property type="project" value="InterPro"/>
</dbReference>
<dbReference type="GO" id="GO:0006310">
    <property type="term" value="P:DNA recombination"/>
    <property type="evidence" value="ECO:0007669"/>
    <property type="project" value="UniProtKB-KW"/>
</dbReference>
<name>A0A8H7C3F9_AGABI</name>
<dbReference type="PANTHER" id="PTHR34605">
    <property type="entry name" value="PHAGE_INTEGRASE DOMAIN-CONTAINING PROTEIN"/>
    <property type="match status" value="1"/>
</dbReference>